<dbReference type="Pfam" id="PF00348">
    <property type="entry name" value="polyprenyl_synt"/>
    <property type="match status" value="1"/>
</dbReference>
<evidence type="ECO:0000313" key="7">
    <source>
        <dbReference type="EMBL" id="GHC05477.1"/>
    </source>
</evidence>
<dbReference type="CDD" id="cd00685">
    <property type="entry name" value="Trans_IPPS_HT"/>
    <property type="match status" value="1"/>
</dbReference>
<reference evidence="7" key="1">
    <citation type="journal article" date="2014" name="Int. J. Syst. Evol. Microbiol.">
        <title>Complete genome sequence of Corynebacterium casei LMG S-19264T (=DSM 44701T), isolated from a smear-ripened cheese.</title>
        <authorList>
            <consortium name="US DOE Joint Genome Institute (JGI-PGF)"/>
            <person name="Walter F."/>
            <person name="Albersmeier A."/>
            <person name="Kalinowski J."/>
            <person name="Ruckert C."/>
        </authorList>
    </citation>
    <scope>NUCLEOTIDE SEQUENCE</scope>
    <source>
        <strain evidence="7">KCTC 12870</strain>
    </source>
</reference>
<dbReference type="Gene3D" id="1.10.600.10">
    <property type="entry name" value="Farnesyl Diphosphate Synthase"/>
    <property type="match status" value="1"/>
</dbReference>
<name>A0A8J3DJ42_9BACT</name>
<evidence type="ECO:0000256" key="1">
    <source>
        <dbReference type="ARBA" id="ARBA00001946"/>
    </source>
</evidence>
<evidence type="ECO:0008006" key="9">
    <source>
        <dbReference type="Google" id="ProtNLM"/>
    </source>
</evidence>
<protein>
    <recommendedName>
        <fullName evidence="9">Polyprenyl synthetase family protein</fullName>
    </recommendedName>
</protein>
<comment type="caution">
    <text evidence="7">The sequence shown here is derived from an EMBL/GenBank/DDBJ whole genome shotgun (WGS) entry which is preliminary data.</text>
</comment>
<dbReference type="SFLD" id="SFLDS00005">
    <property type="entry name" value="Isoprenoid_Synthase_Type_I"/>
    <property type="match status" value="1"/>
</dbReference>
<organism evidence="7 8">
    <name type="scientific">Cerasicoccus arenae</name>
    <dbReference type="NCBI Taxonomy" id="424488"/>
    <lineage>
        <taxon>Bacteria</taxon>
        <taxon>Pseudomonadati</taxon>
        <taxon>Verrucomicrobiota</taxon>
        <taxon>Opitutia</taxon>
        <taxon>Puniceicoccales</taxon>
        <taxon>Cerasicoccaceae</taxon>
        <taxon>Cerasicoccus</taxon>
    </lineage>
</organism>
<dbReference type="InterPro" id="IPR000092">
    <property type="entry name" value="Polyprenyl_synt"/>
</dbReference>
<evidence type="ECO:0000256" key="4">
    <source>
        <dbReference type="ARBA" id="ARBA00022723"/>
    </source>
</evidence>
<evidence type="ECO:0000256" key="6">
    <source>
        <dbReference type="RuleBase" id="RU004466"/>
    </source>
</evidence>
<sequence length="346" mass="37746">MLATDPKRTAALSSIAAIMEPVSEHMDALSAFLDEQVETFEPELREMVRYCLVNQGKRIRPMLLFFSNWSTDEAPPSPDAIRAAAVVELVHLATLVHDDILDDAAIRHNSDTVSAKWGPHVAVLLGDALFAQALNLATHFDTIEVCRAVSASTRRVCAGEIRQTFERGNAALSLDDYFHVIDLKTAELFKVSCFLGAHLANFEPTVVEAYAEFGRRLGVAYQIFDDMADILGDETKIGKTLGTDLASGKYTLPIILLQHRAEGQAKAALEAATHSSDTADHAELAELLQQALRDLGIQEEVSQRFEAELAAGDAALAPFSNQPSAQRLLSLSKFVRTQMGRISPTS</sequence>
<keyword evidence="5" id="KW-0460">Magnesium</keyword>
<dbReference type="SUPFAM" id="SSF48576">
    <property type="entry name" value="Terpenoid synthases"/>
    <property type="match status" value="1"/>
</dbReference>
<dbReference type="PANTHER" id="PTHR12001">
    <property type="entry name" value="GERANYLGERANYL PYROPHOSPHATE SYNTHASE"/>
    <property type="match status" value="1"/>
</dbReference>
<keyword evidence="8" id="KW-1185">Reference proteome</keyword>
<evidence type="ECO:0000256" key="2">
    <source>
        <dbReference type="ARBA" id="ARBA00006706"/>
    </source>
</evidence>
<gene>
    <name evidence="7" type="ORF">GCM10007047_22980</name>
</gene>
<proteinExistence type="inferred from homology"/>
<comment type="similarity">
    <text evidence="2 6">Belongs to the FPP/GGPP synthase family.</text>
</comment>
<accession>A0A8J3DJ42</accession>
<dbReference type="Proteomes" id="UP000642829">
    <property type="component" value="Unassembled WGS sequence"/>
</dbReference>
<dbReference type="GO" id="GO:0046872">
    <property type="term" value="F:metal ion binding"/>
    <property type="evidence" value="ECO:0007669"/>
    <property type="project" value="UniProtKB-KW"/>
</dbReference>
<reference evidence="7" key="2">
    <citation type="submission" date="2020-09" db="EMBL/GenBank/DDBJ databases">
        <authorList>
            <person name="Sun Q."/>
            <person name="Kim S."/>
        </authorList>
    </citation>
    <scope>NUCLEOTIDE SEQUENCE</scope>
    <source>
        <strain evidence="7">KCTC 12870</strain>
    </source>
</reference>
<dbReference type="GO" id="GO:0004659">
    <property type="term" value="F:prenyltransferase activity"/>
    <property type="evidence" value="ECO:0007669"/>
    <property type="project" value="InterPro"/>
</dbReference>
<keyword evidence="4" id="KW-0479">Metal-binding</keyword>
<dbReference type="InterPro" id="IPR008949">
    <property type="entry name" value="Isoprenoid_synthase_dom_sf"/>
</dbReference>
<dbReference type="GO" id="GO:0008299">
    <property type="term" value="P:isoprenoid biosynthetic process"/>
    <property type="evidence" value="ECO:0007669"/>
    <property type="project" value="InterPro"/>
</dbReference>
<dbReference type="AlphaFoldDB" id="A0A8J3DJ42"/>
<evidence type="ECO:0000256" key="5">
    <source>
        <dbReference type="ARBA" id="ARBA00022842"/>
    </source>
</evidence>
<dbReference type="EMBL" id="BMXG01000014">
    <property type="protein sequence ID" value="GHC05477.1"/>
    <property type="molecule type" value="Genomic_DNA"/>
</dbReference>
<comment type="cofactor">
    <cofactor evidence="1">
        <name>Mg(2+)</name>
        <dbReference type="ChEBI" id="CHEBI:18420"/>
    </cofactor>
</comment>
<keyword evidence="3 6" id="KW-0808">Transferase</keyword>
<dbReference type="PANTHER" id="PTHR12001:SF69">
    <property type="entry name" value="ALL TRANS-POLYPRENYL-DIPHOSPHATE SYNTHASE PDSS1"/>
    <property type="match status" value="1"/>
</dbReference>
<evidence type="ECO:0000313" key="8">
    <source>
        <dbReference type="Proteomes" id="UP000642829"/>
    </source>
</evidence>
<dbReference type="InterPro" id="IPR033749">
    <property type="entry name" value="Polyprenyl_synt_CS"/>
</dbReference>
<evidence type="ECO:0000256" key="3">
    <source>
        <dbReference type="ARBA" id="ARBA00022679"/>
    </source>
</evidence>
<dbReference type="PROSITE" id="PS00444">
    <property type="entry name" value="POLYPRENYL_SYNTHASE_2"/>
    <property type="match status" value="1"/>
</dbReference>